<sequence length="96" mass="11608">MKKQPNIRNKRSPANKGRFKAQYPSKLGPSNIRSVNPEADRKIHWPDPWRDQHIYRPEPPAALSRRHFEVDYPLFFPFNFFKQYRDTHRYGMDAHD</sequence>
<evidence type="ECO:0000313" key="3">
    <source>
        <dbReference type="Proteomes" id="UP000298631"/>
    </source>
</evidence>
<dbReference type="AlphaFoldDB" id="A0A4P8EG23"/>
<dbReference type="KEGG" id="pseb:EOK75_06610"/>
<evidence type="ECO:0000256" key="1">
    <source>
        <dbReference type="SAM" id="MobiDB-lite"/>
    </source>
</evidence>
<keyword evidence="3" id="KW-1185">Reference proteome</keyword>
<protein>
    <submittedName>
        <fullName evidence="2">Uncharacterized protein</fullName>
    </submittedName>
</protein>
<dbReference type="EMBL" id="CP039964">
    <property type="protein sequence ID" value="QCO55455.1"/>
    <property type="molecule type" value="Genomic_DNA"/>
</dbReference>
<evidence type="ECO:0000313" key="2">
    <source>
        <dbReference type="EMBL" id="QCO55455.1"/>
    </source>
</evidence>
<proteinExistence type="predicted"/>
<feature type="compositionally biased region" description="Basic residues" evidence="1">
    <location>
        <begin position="1"/>
        <end position="19"/>
    </location>
</feature>
<name>A0A4P8EG23_9RHOB</name>
<feature type="region of interest" description="Disordered" evidence="1">
    <location>
        <begin position="1"/>
        <end position="39"/>
    </location>
</feature>
<dbReference type="Proteomes" id="UP000298631">
    <property type="component" value="Chromosome"/>
</dbReference>
<organism evidence="2 3">
    <name type="scientific">Pseudorhodobacter turbinis</name>
    <dbReference type="NCBI Taxonomy" id="2500533"/>
    <lineage>
        <taxon>Bacteria</taxon>
        <taxon>Pseudomonadati</taxon>
        <taxon>Pseudomonadota</taxon>
        <taxon>Alphaproteobacteria</taxon>
        <taxon>Rhodobacterales</taxon>
        <taxon>Paracoccaceae</taxon>
        <taxon>Pseudorhodobacter</taxon>
    </lineage>
</organism>
<reference evidence="2 3" key="1">
    <citation type="submission" date="2019-05" db="EMBL/GenBank/DDBJ databases">
        <title>Pseudorhodobacter turbinis sp. nov., isolated from the gut of the Korean turban shell.</title>
        <authorList>
            <person name="Jeong Y.-S."/>
            <person name="Kang W.-R."/>
            <person name="Bae J.-W."/>
        </authorList>
    </citation>
    <scope>NUCLEOTIDE SEQUENCE [LARGE SCALE GENOMIC DNA]</scope>
    <source>
        <strain evidence="2 3">S12M18</strain>
    </source>
</reference>
<accession>A0A4P8EG23</accession>
<gene>
    <name evidence="2" type="ORF">EOK75_06610</name>
</gene>